<dbReference type="PANTHER" id="PTHR33827">
    <property type="entry name" value="PROTEIN SAWADEE HOMEODOMAIN HOMOLOG 2"/>
    <property type="match status" value="1"/>
</dbReference>
<dbReference type="Pfam" id="PF16719">
    <property type="entry name" value="SAWADEE"/>
    <property type="match status" value="1"/>
</dbReference>
<dbReference type="InterPro" id="IPR039276">
    <property type="entry name" value="SHH1/2"/>
</dbReference>
<dbReference type="EMBL" id="JBJUIK010000003">
    <property type="protein sequence ID" value="KAL3531831.1"/>
    <property type="molecule type" value="Genomic_DNA"/>
</dbReference>
<dbReference type="Gene3D" id="2.30.30.140">
    <property type="match status" value="1"/>
</dbReference>
<dbReference type="AlphaFoldDB" id="A0ABD3AL67"/>
<sequence>MAAVNTTPNDTELEAMRKDDFSWHPCKVSLCSSGIGLIVEYLNNDLDFMIVTKEEALARLRIRSAPLQSDECSLIQEGECVLATNKSQPKGLFFEAEVEKTLRVRHSKKIHCRCTFVVRWIHHGREGETAILPSSAIMKMSTKCINIHPTIVAFFNSLTTKIHQKFSPLPSFVEGMDWEMDDFELEKQIKEISFAADSSGMKISQNILSGIEVHIQKQYQCKATPKSRKKDSGIQLIDTEVKGFSHPSPFIQDEFAASSTPLNPIAARAALAYLMSKFSQSTECSPTLKEAKGFRPQPGISETEATTVTFAPKYENIVKTLFPAEEASKEPNLFDAPCELSKWDSKNEECQPEFVDCVANIDRSTTKKNSGMHARIGLSCSARQRSSERSCDNVEMTCIAETKLMHSMNTRRLTRSAVRKADAKVISEAKNVNTGKYSSVLEKDLLEDEKTVVSPIDASLTNKLKDQVAKRETLNKNESLTKTSSAGIETLNNSRRLTRSAVCGKTQNNDVGPYKRCEESRLSEYVKSDIIKGNTTPECNASETENPISATLPNAISSTHTAERYKKVQKVAPVKTTQKIAGDAASNDVPRQGVKRKSNTFKEQVPRFSPRLRFLPRTRSQKQS</sequence>
<evidence type="ECO:0000313" key="3">
    <source>
        <dbReference type="EMBL" id="KAL3531831.1"/>
    </source>
</evidence>
<feature type="region of interest" description="Disordered" evidence="1">
    <location>
        <begin position="579"/>
        <end position="624"/>
    </location>
</feature>
<gene>
    <name evidence="3" type="ORF">ACH5RR_005352</name>
</gene>
<protein>
    <recommendedName>
        <fullName evidence="2">SAWADEE domain-containing protein</fullName>
    </recommendedName>
</protein>
<name>A0ABD3AL67_9GENT</name>
<evidence type="ECO:0000256" key="1">
    <source>
        <dbReference type="SAM" id="MobiDB-lite"/>
    </source>
</evidence>
<reference evidence="3 4" key="1">
    <citation type="submission" date="2024-11" db="EMBL/GenBank/DDBJ databases">
        <title>A near-complete genome assembly of Cinchona calisaya.</title>
        <authorList>
            <person name="Lian D.C."/>
            <person name="Zhao X.W."/>
            <person name="Wei L."/>
        </authorList>
    </citation>
    <scope>NUCLEOTIDE SEQUENCE [LARGE SCALE GENOMIC DNA]</scope>
    <source>
        <tissue evidence="3">Nenye</tissue>
    </source>
</reference>
<evidence type="ECO:0000259" key="2">
    <source>
        <dbReference type="Pfam" id="PF16719"/>
    </source>
</evidence>
<feature type="domain" description="SAWADEE" evidence="2">
    <location>
        <begin position="10"/>
        <end position="137"/>
    </location>
</feature>
<feature type="compositionally biased region" description="Basic residues" evidence="1">
    <location>
        <begin position="614"/>
        <end position="624"/>
    </location>
</feature>
<accession>A0ABD3AL67</accession>
<dbReference type="PANTHER" id="PTHR33827:SF9">
    <property type="entry name" value="SAWADEE DOMAIN-CONTAINING PROTEIN"/>
    <property type="match status" value="1"/>
</dbReference>
<dbReference type="InterPro" id="IPR032001">
    <property type="entry name" value="SAWADEE_dom"/>
</dbReference>
<comment type="caution">
    <text evidence="3">The sequence shown here is derived from an EMBL/GenBank/DDBJ whole genome shotgun (WGS) entry which is preliminary data.</text>
</comment>
<proteinExistence type="predicted"/>
<dbReference type="Proteomes" id="UP001630127">
    <property type="component" value="Unassembled WGS sequence"/>
</dbReference>
<organism evidence="3 4">
    <name type="scientific">Cinchona calisaya</name>
    <dbReference type="NCBI Taxonomy" id="153742"/>
    <lineage>
        <taxon>Eukaryota</taxon>
        <taxon>Viridiplantae</taxon>
        <taxon>Streptophyta</taxon>
        <taxon>Embryophyta</taxon>
        <taxon>Tracheophyta</taxon>
        <taxon>Spermatophyta</taxon>
        <taxon>Magnoliopsida</taxon>
        <taxon>eudicotyledons</taxon>
        <taxon>Gunneridae</taxon>
        <taxon>Pentapetalae</taxon>
        <taxon>asterids</taxon>
        <taxon>lamiids</taxon>
        <taxon>Gentianales</taxon>
        <taxon>Rubiaceae</taxon>
        <taxon>Cinchonoideae</taxon>
        <taxon>Cinchoneae</taxon>
        <taxon>Cinchona</taxon>
    </lineage>
</organism>
<keyword evidence="4" id="KW-1185">Reference proteome</keyword>
<evidence type="ECO:0000313" key="4">
    <source>
        <dbReference type="Proteomes" id="UP001630127"/>
    </source>
</evidence>